<keyword evidence="3" id="KW-1185">Reference proteome</keyword>
<evidence type="ECO:0000313" key="3">
    <source>
        <dbReference type="Proteomes" id="UP000015106"/>
    </source>
</evidence>
<dbReference type="Proteomes" id="UP000015106">
    <property type="component" value="Chromosome 7"/>
</dbReference>
<feature type="region of interest" description="Disordered" evidence="1">
    <location>
        <begin position="1"/>
        <end position="76"/>
    </location>
</feature>
<protein>
    <submittedName>
        <fullName evidence="2">Uncharacterized protein</fullName>
    </submittedName>
</protein>
<sequence length="210" mass="23131">LLFAISPKKSPQPYLLALQPGNPPSRGWRGRRAPLPVSRRPPLISLSPSAEEPTDGLAAVPRRLGSPSLDEVERERRLPNNLPAAPAACRSWNSTSRPATGCRPAPMMWVPSILPLPGCVHPLPPRLSRPRGAELENERSGCGEASKERARRDIGQGYSFVLLGKLQTGKWNMYRFAAMLDIGMILDTFVKEYLQSLGHVNFCIHLSLVI</sequence>
<evidence type="ECO:0000313" key="2">
    <source>
        <dbReference type="EnsemblPlants" id="TuG1812G0700004547.01.T04"/>
    </source>
</evidence>
<organism evidence="2 3">
    <name type="scientific">Triticum urartu</name>
    <name type="common">Red wild einkorn</name>
    <name type="synonym">Crithodium urartu</name>
    <dbReference type="NCBI Taxonomy" id="4572"/>
    <lineage>
        <taxon>Eukaryota</taxon>
        <taxon>Viridiplantae</taxon>
        <taxon>Streptophyta</taxon>
        <taxon>Embryophyta</taxon>
        <taxon>Tracheophyta</taxon>
        <taxon>Spermatophyta</taxon>
        <taxon>Magnoliopsida</taxon>
        <taxon>Liliopsida</taxon>
        <taxon>Poales</taxon>
        <taxon>Poaceae</taxon>
        <taxon>BOP clade</taxon>
        <taxon>Pooideae</taxon>
        <taxon>Triticodae</taxon>
        <taxon>Triticeae</taxon>
        <taxon>Triticinae</taxon>
        <taxon>Triticum</taxon>
    </lineage>
</organism>
<dbReference type="EnsemblPlants" id="TuG1812G0700004547.01.T04">
    <property type="protein sequence ID" value="TuG1812G0700004547.01.T04"/>
    <property type="gene ID" value="TuG1812G0700004547.01"/>
</dbReference>
<accession>A0A8R7VBJ9</accession>
<gene>
    <name evidence="2" type="primary">LOC125525204</name>
</gene>
<reference evidence="3" key="1">
    <citation type="journal article" date="2013" name="Nature">
        <title>Draft genome of the wheat A-genome progenitor Triticum urartu.</title>
        <authorList>
            <person name="Ling H.Q."/>
            <person name="Zhao S."/>
            <person name="Liu D."/>
            <person name="Wang J."/>
            <person name="Sun H."/>
            <person name="Zhang C."/>
            <person name="Fan H."/>
            <person name="Li D."/>
            <person name="Dong L."/>
            <person name="Tao Y."/>
            <person name="Gao C."/>
            <person name="Wu H."/>
            <person name="Li Y."/>
            <person name="Cui Y."/>
            <person name="Guo X."/>
            <person name="Zheng S."/>
            <person name="Wang B."/>
            <person name="Yu K."/>
            <person name="Liang Q."/>
            <person name="Yang W."/>
            <person name="Lou X."/>
            <person name="Chen J."/>
            <person name="Feng M."/>
            <person name="Jian J."/>
            <person name="Zhang X."/>
            <person name="Luo G."/>
            <person name="Jiang Y."/>
            <person name="Liu J."/>
            <person name="Wang Z."/>
            <person name="Sha Y."/>
            <person name="Zhang B."/>
            <person name="Wu H."/>
            <person name="Tang D."/>
            <person name="Shen Q."/>
            <person name="Xue P."/>
            <person name="Zou S."/>
            <person name="Wang X."/>
            <person name="Liu X."/>
            <person name="Wang F."/>
            <person name="Yang Y."/>
            <person name="An X."/>
            <person name="Dong Z."/>
            <person name="Zhang K."/>
            <person name="Zhang X."/>
            <person name="Luo M.C."/>
            <person name="Dvorak J."/>
            <person name="Tong Y."/>
            <person name="Wang J."/>
            <person name="Yang H."/>
            <person name="Li Z."/>
            <person name="Wang D."/>
            <person name="Zhang A."/>
            <person name="Wang J."/>
        </authorList>
    </citation>
    <scope>NUCLEOTIDE SEQUENCE</scope>
    <source>
        <strain evidence="3">cv. G1812</strain>
    </source>
</reference>
<name>A0A8R7VBJ9_TRIUA</name>
<dbReference type="AlphaFoldDB" id="A0A8R7VBJ9"/>
<feature type="compositionally biased region" description="Low complexity" evidence="1">
    <location>
        <begin position="34"/>
        <end position="49"/>
    </location>
</feature>
<reference evidence="2" key="2">
    <citation type="submission" date="2018-03" db="EMBL/GenBank/DDBJ databases">
        <title>The Triticum urartu genome reveals the dynamic nature of wheat genome evolution.</title>
        <authorList>
            <person name="Ling H."/>
            <person name="Ma B."/>
            <person name="Shi X."/>
            <person name="Liu H."/>
            <person name="Dong L."/>
            <person name="Sun H."/>
            <person name="Cao Y."/>
            <person name="Gao Q."/>
            <person name="Zheng S."/>
            <person name="Li Y."/>
            <person name="Yu Y."/>
            <person name="Du H."/>
            <person name="Qi M."/>
            <person name="Li Y."/>
            <person name="Yu H."/>
            <person name="Cui Y."/>
            <person name="Wang N."/>
            <person name="Chen C."/>
            <person name="Wu H."/>
            <person name="Zhao Y."/>
            <person name="Zhang J."/>
            <person name="Li Y."/>
            <person name="Zhou W."/>
            <person name="Zhang B."/>
            <person name="Hu W."/>
            <person name="Eijk M."/>
            <person name="Tang J."/>
            <person name="Witsenboer H."/>
            <person name="Zhao S."/>
            <person name="Li Z."/>
            <person name="Zhang A."/>
            <person name="Wang D."/>
            <person name="Liang C."/>
        </authorList>
    </citation>
    <scope>NUCLEOTIDE SEQUENCE [LARGE SCALE GENOMIC DNA]</scope>
    <source>
        <strain evidence="2">cv. G1812</strain>
    </source>
</reference>
<reference evidence="2" key="3">
    <citation type="submission" date="2022-06" db="UniProtKB">
        <authorList>
            <consortium name="EnsemblPlants"/>
        </authorList>
    </citation>
    <scope>IDENTIFICATION</scope>
</reference>
<dbReference type="Gramene" id="TuG1812G0700004547.01.T04">
    <property type="protein sequence ID" value="TuG1812G0700004547.01.T04"/>
    <property type="gene ID" value="TuG1812G0700004547.01"/>
</dbReference>
<proteinExistence type="predicted"/>
<evidence type="ECO:0000256" key="1">
    <source>
        <dbReference type="SAM" id="MobiDB-lite"/>
    </source>
</evidence>